<keyword evidence="4" id="KW-1185">Reference proteome</keyword>
<feature type="coiled-coil region" evidence="1">
    <location>
        <begin position="48"/>
        <end position="75"/>
    </location>
</feature>
<reference evidence="3 4" key="1">
    <citation type="journal article" date="2015" name="Sci. Rep.">
        <title>Genome of the facultative scuticociliatosis pathogen Pseudocohnilembus persalinus provides insight into its virulence through horizontal gene transfer.</title>
        <authorList>
            <person name="Xiong J."/>
            <person name="Wang G."/>
            <person name="Cheng J."/>
            <person name="Tian M."/>
            <person name="Pan X."/>
            <person name="Warren A."/>
            <person name="Jiang C."/>
            <person name="Yuan D."/>
            <person name="Miao W."/>
        </authorList>
    </citation>
    <scope>NUCLEOTIDE SEQUENCE [LARGE SCALE GENOMIC DNA]</scope>
    <source>
        <strain evidence="3">36N120E</strain>
    </source>
</reference>
<evidence type="ECO:0000256" key="2">
    <source>
        <dbReference type="SAM" id="MobiDB-lite"/>
    </source>
</evidence>
<comment type="caution">
    <text evidence="3">The sequence shown here is derived from an EMBL/GenBank/DDBJ whole genome shotgun (WGS) entry which is preliminary data.</text>
</comment>
<organism evidence="3 4">
    <name type="scientific">Pseudocohnilembus persalinus</name>
    <name type="common">Ciliate</name>
    <dbReference type="NCBI Taxonomy" id="266149"/>
    <lineage>
        <taxon>Eukaryota</taxon>
        <taxon>Sar</taxon>
        <taxon>Alveolata</taxon>
        <taxon>Ciliophora</taxon>
        <taxon>Intramacronucleata</taxon>
        <taxon>Oligohymenophorea</taxon>
        <taxon>Scuticociliatia</taxon>
        <taxon>Philasterida</taxon>
        <taxon>Pseudocohnilembidae</taxon>
        <taxon>Pseudocohnilembus</taxon>
    </lineage>
</organism>
<feature type="region of interest" description="Disordered" evidence="2">
    <location>
        <begin position="1"/>
        <end position="24"/>
    </location>
</feature>
<evidence type="ECO:0000313" key="4">
    <source>
        <dbReference type="Proteomes" id="UP000054937"/>
    </source>
</evidence>
<dbReference type="Proteomes" id="UP000054937">
    <property type="component" value="Unassembled WGS sequence"/>
</dbReference>
<accession>A0A0V0QVR5</accession>
<sequence length="166" mass="19723">MSQYTQSTNNSQQKNNNDNQNYQQQNLPSDVAQRLAILVNEDLVKAEYDAQIKQKVDLESSLLDLENELRKEMAQSLKKSEMKMLQKLNILNHAEKKIKTQHHLIQQDKLYQHIKDFNTLRKEVEALQRDFIIHRNSIGFNLQNYQLVQKLYQIPPPIKFNDYIKQ</sequence>
<protein>
    <submittedName>
        <fullName evidence="3">Uncharacterized protein</fullName>
    </submittedName>
</protein>
<keyword evidence="1" id="KW-0175">Coiled coil</keyword>
<evidence type="ECO:0000256" key="1">
    <source>
        <dbReference type="SAM" id="Coils"/>
    </source>
</evidence>
<gene>
    <name evidence="3" type="ORF">PPERSA_06279</name>
</gene>
<name>A0A0V0QVR5_PSEPJ</name>
<dbReference type="AlphaFoldDB" id="A0A0V0QVR5"/>
<evidence type="ECO:0000313" key="3">
    <source>
        <dbReference type="EMBL" id="KRX06308.1"/>
    </source>
</evidence>
<dbReference type="InParanoid" id="A0A0V0QVR5"/>
<dbReference type="EMBL" id="LDAU01000097">
    <property type="protein sequence ID" value="KRX06308.1"/>
    <property type="molecule type" value="Genomic_DNA"/>
</dbReference>
<proteinExistence type="predicted"/>